<evidence type="ECO:0000313" key="1">
    <source>
        <dbReference type="EMBL" id="MBB5934802.1"/>
    </source>
</evidence>
<accession>A0A7W9UXM4</accession>
<dbReference type="AlphaFoldDB" id="A0A7W9UXM4"/>
<proteinExistence type="predicted"/>
<reference evidence="1 2" key="1">
    <citation type="submission" date="2020-08" db="EMBL/GenBank/DDBJ databases">
        <title>Genomic Encyclopedia of Type Strains, Phase III (KMG-III): the genomes of soil and plant-associated and newly described type strains.</title>
        <authorList>
            <person name="Whitman W."/>
        </authorList>
    </citation>
    <scope>NUCLEOTIDE SEQUENCE [LARGE SCALE GENOMIC DNA]</scope>
    <source>
        <strain evidence="1 2">CECT 8305</strain>
    </source>
</reference>
<keyword evidence="2" id="KW-1185">Reference proteome</keyword>
<dbReference type="EMBL" id="JACHJL010000003">
    <property type="protein sequence ID" value="MBB5934802.1"/>
    <property type="molecule type" value="Genomic_DNA"/>
</dbReference>
<evidence type="ECO:0000313" key="2">
    <source>
        <dbReference type="Proteomes" id="UP000588098"/>
    </source>
</evidence>
<organism evidence="1 2">
    <name type="scientific">Streptomyces zagrosensis</name>
    <dbReference type="NCBI Taxonomy" id="1042984"/>
    <lineage>
        <taxon>Bacteria</taxon>
        <taxon>Bacillati</taxon>
        <taxon>Actinomycetota</taxon>
        <taxon>Actinomycetes</taxon>
        <taxon>Kitasatosporales</taxon>
        <taxon>Streptomycetaceae</taxon>
        <taxon>Streptomyces</taxon>
    </lineage>
</organism>
<sequence>MGEPGRTTEAVEAAGICVMAERLAIDISVKVKSVRKDGRV</sequence>
<protein>
    <submittedName>
        <fullName evidence="1">Uncharacterized protein</fullName>
    </submittedName>
</protein>
<comment type="caution">
    <text evidence="1">The sequence shown here is derived from an EMBL/GenBank/DDBJ whole genome shotgun (WGS) entry which is preliminary data.</text>
</comment>
<gene>
    <name evidence="1" type="ORF">FHS42_001849</name>
</gene>
<name>A0A7W9UXM4_9ACTN</name>
<dbReference type="Proteomes" id="UP000588098">
    <property type="component" value="Unassembled WGS sequence"/>
</dbReference>